<dbReference type="RefSeq" id="WP_078933719.1">
    <property type="nucleotide sequence ID" value="NZ_FUWG01000014.1"/>
</dbReference>
<dbReference type="InterPro" id="IPR001816">
    <property type="entry name" value="Transl_elong_EFTs/EF1B"/>
</dbReference>
<dbReference type="CDD" id="cd14275">
    <property type="entry name" value="UBA_EF-Ts"/>
    <property type="match status" value="1"/>
</dbReference>
<dbReference type="GO" id="GO:0005737">
    <property type="term" value="C:cytoplasm"/>
    <property type="evidence" value="ECO:0007669"/>
    <property type="project" value="UniProtKB-SubCell"/>
</dbReference>
<dbReference type="GO" id="GO:0003746">
    <property type="term" value="F:translation elongation factor activity"/>
    <property type="evidence" value="ECO:0007669"/>
    <property type="project" value="UniProtKB-UniRule"/>
</dbReference>
<comment type="subcellular location">
    <subcellularLocation>
        <location evidence="5 7">Cytoplasm</location>
    </subcellularLocation>
</comment>
<dbReference type="Proteomes" id="UP000190423">
    <property type="component" value="Unassembled WGS sequence"/>
</dbReference>
<feature type="domain" description="Translation elongation factor EFTs/EF1B dimerisation" evidence="8">
    <location>
        <begin position="71"/>
        <end position="267"/>
    </location>
</feature>
<feature type="region of interest" description="Involved in Mg(2+) ion dislocation from EF-Tu" evidence="5">
    <location>
        <begin position="79"/>
        <end position="82"/>
    </location>
</feature>
<evidence type="ECO:0000313" key="10">
    <source>
        <dbReference type="Proteomes" id="UP000190423"/>
    </source>
</evidence>
<evidence type="ECO:0000256" key="3">
    <source>
        <dbReference type="ARBA" id="ARBA00022768"/>
    </source>
</evidence>
<evidence type="ECO:0000256" key="1">
    <source>
        <dbReference type="ARBA" id="ARBA00005532"/>
    </source>
</evidence>
<dbReference type="NCBIfam" id="TIGR00116">
    <property type="entry name" value="tsf"/>
    <property type="match status" value="1"/>
</dbReference>
<dbReference type="AlphaFoldDB" id="A0A1T4M3R7"/>
<name>A0A1T4M3R7_TREPO</name>
<accession>A0A1T4M3R7</accession>
<dbReference type="InterPro" id="IPR018101">
    <property type="entry name" value="Transl_elong_Ts_CS"/>
</dbReference>
<dbReference type="PANTHER" id="PTHR11741:SF0">
    <property type="entry name" value="ELONGATION FACTOR TS, MITOCHONDRIAL"/>
    <property type="match status" value="1"/>
</dbReference>
<keyword evidence="4 5" id="KW-0648">Protein biosynthesis</keyword>
<dbReference type="HAMAP" id="MF_00050">
    <property type="entry name" value="EF_Ts"/>
    <property type="match status" value="1"/>
</dbReference>
<dbReference type="InterPro" id="IPR014039">
    <property type="entry name" value="Transl_elong_EFTs/EF1B_dimer"/>
</dbReference>
<evidence type="ECO:0000256" key="4">
    <source>
        <dbReference type="ARBA" id="ARBA00022917"/>
    </source>
</evidence>
<keyword evidence="10" id="KW-1185">Reference proteome</keyword>
<dbReference type="PROSITE" id="PS01126">
    <property type="entry name" value="EF_TS_1"/>
    <property type="match status" value="1"/>
</dbReference>
<dbReference type="EMBL" id="FUWG01000014">
    <property type="protein sequence ID" value="SJZ61438.1"/>
    <property type="molecule type" value="Genomic_DNA"/>
</dbReference>
<organism evidence="9 10">
    <name type="scientific">Treponema porcinum</name>
    <dbReference type="NCBI Taxonomy" id="261392"/>
    <lineage>
        <taxon>Bacteria</taxon>
        <taxon>Pseudomonadati</taxon>
        <taxon>Spirochaetota</taxon>
        <taxon>Spirochaetia</taxon>
        <taxon>Spirochaetales</taxon>
        <taxon>Treponemataceae</taxon>
        <taxon>Treponema</taxon>
    </lineage>
</organism>
<reference evidence="9 10" key="1">
    <citation type="submission" date="2017-02" db="EMBL/GenBank/DDBJ databases">
        <authorList>
            <person name="Peterson S.W."/>
        </authorList>
    </citation>
    <scope>NUCLEOTIDE SEQUENCE [LARGE SCALE GENOMIC DNA]</scope>
    <source>
        <strain evidence="9 10">ATCC BAA-908</strain>
    </source>
</reference>
<dbReference type="OrthoDB" id="9808348at2"/>
<keyword evidence="3 5" id="KW-0251">Elongation factor</keyword>
<dbReference type="GeneID" id="78317097"/>
<evidence type="ECO:0000256" key="6">
    <source>
        <dbReference type="RuleBase" id="RU000642"/>
    </source>
</evidence>
<dbReference type="PROSITE" id="PS01127">
    <property type="entry name" value="EF_TS_2"/>
    <property type="match status" value="1"/>
</dbReference>
<gene>
    <name evidence="5" type="primary">tsf</name>
    <name evidence="9" type="ORF">SAMN02745149_01816</name>
</gene>
<dbReference type="SUPFAM" id="SSF46934">
    <property type="entry name" value="UBA-like"/>
    <property type="match status" value="1"/>
</dbReference>
<comment type="similarity">
    <text evidence="1 5 6">Belongs to the EF-Ts family.</text>
</comment>
<dbReference type="Gene3D" id="3.30.479.20">
    <property type="entry name" value="Elongation factor Ts, dimerisation domain"/>
    <property type="match status" value="2"/>
</dbReference>
<evidence type="ECO:0000313" key="9">
    <source>
        <dbReference type="EMBL" id="SJZ61438.1"/>
    </source>
</evidence>
<dbReference type="Pfam" id="PF00889">
    <property type="entry name" value="EF_TS"/>
    <property type="match status" value="1"/>
</dbReference>
<sequence length="277" mass="30670">MEIKASDIKALRDTTGAGLMDCKKALTECNGDVAAAEKYLREKGLAAMAKRSDRATAEGRIFVKQDGNKVAMVEVVCETDFVAKNDDFIALGNKLTELTLAKGLKEVTEEHTALLNELAIKIRENMSVRRLAYIEVPAGCVVSTYVHHNFKIGSLVVIKGSEDEKIKDFAHVCCLHLASKTPSYITKDEVPQSYIDEQKEIFKAQMDQDEKMASKPDNVKEGILQGKINKHLAEICFMDQMYLDDEKKSVTAVLSEMGKSVGAELSFEKVVLFLLGK</sequence>
<dbReference type="Gene3D" id="1.10.286.20">
    <property type="match status" value="1"/>
</dbReference>
<evidence type="ECO:0000256" key="5">
    <source>
        <dbReference type="HAMAP-Rule" id="MF_00050"/>
    </source>
</evidence>
<protein>
    <recommendedName>
        <fullName evidence="2 5">Elongation factor Ts</fullName>
        <shortName evidence="5">EF-Ts</shortName>
    </recommendedName>
</protein>
<evidence type="ECO:0000256" key="2">
    <source>
        <dbReference type="ARBA" id="ARBA00016956"/>
    </source>
</evidence>
<evidence type="ECO:0000256" key="7">
    <source>
        <dbReference type="RuleBase" id="RU000643"/>
    </source>
</evidence>
<dbReference type="InterPro" id="IPR036402">
    <property type="entry name" value="EF-Ts_dimer_sf"/>
</dbReference>
<dbReference type="PANTHER" id="PTHR11741">
    <property type="entry name" value="ELONGATION FACTOR TS"/>
    <property type="match status" value="1"/>
</dbReference>
<dbReference type="STRING" id="261392.SAMN02745149_01816"/>
<dbReference type="Gene3D" id="1.10.8.10">
    <property type="entry name" value="DNA helicase RuvA subunit, C-terminal domain"/>
    <property type="match status" value="1"/>
</dbReference>
<keyword evidence="5" id="KW-0963">Cytoplasm</keyword>
<comment type="function">
    <text evidence="5 6">Associates with the EF-Tu.GDP complex and induces the exchange of GDP to GTP. It remains bound to the aminoacyl-tRNA.EF-Tu.GTP complex up to the GTP hydrolysis stage on the ribosome.</text>
</comment>
<dbReference type="InterPro" id="IPR009060">
    <property type="entry name" value="UBA-like_sf"/>
</dbReference>
<dbReference type="SUPFAM" id="SSF54713">
    <property type="entry name" value="Elongation factor Ts (EF-Ts), dimerisation domain"/>
    <property type="match status" value="2"/>
</dbReference>
<proteinExistence type="inferred from homology"/>
<dbReference type="FunFam" id="1.10.8.10:FF:000001">
    <property type="entry name" value="Elongation factor Ts"/>
    <property type="match status" value="1"/>
</dbReference>
<evidence type="ECO:0000259" key="8">
    <source>
        <dbReference type="Pfam" id="PF00889"/>
    </source>
</evidence>